<dbReference type="EMBL" id="CP029556">
    <property type="protein sequence ID" value="AXA84920.1"/>
    <property type="molecule type" value="Genomic_DNA"/>
</dbReference>
<comment type="catalytic activity">
    <reaction evidence="8 9">
        <text>hydroxymethylbilane = uroporphyrinogen III + H2O</text>
        <dbReference type="Rhea" id="RHEA:18965"/>
        <dbReference type="ChEBI" id="CHEBI:15377"/>
        <dbReference type="ChEBI" id="CHEBI:57308"/>
        <dbReference type="ChEBI" id="CHEBI:57845"/>
        <dbReference type="EC" id="4.2.1.75"/>
    </reaction>
</comment>
<dbReference type="Pfam" id="PF02602">
    <property type="entry name" value="HEM4"/>
    <property type="match status" value="1"/>
</dbReference>
<dbReference type="PANTHER" id="PTHR38042:SF1">
    <property type="entry name" value="UROPORPHYRINOGEN-III SYNTHASE, CHLOROPLASTIC"/>
    <property type="match status" value="1"/>
</dbReference>
<accession>A0A344J7B0</accession>
<dbReference type="InterPro" id="IPR036108">
    <property type="entry name" value="4pyrrol_syn_uPrphyn_synt_sf"/>
</dbReference>
<sequence length="254" mass="26569">MRDAGFLLISLRPVGGHDGLRRAAARAGGRVLALSPWRIEAHDDAAARRALREALACPRVVFTSPAAVRAAATLGPLKTKRGQLFLTVGEGTRRVLARAGAPDAQAPTRMDSEGLLALPAMTALQRGDVIGLVTAPGGRGEIARQFTARGIGVRRADVYARVPVALPAARIAQLHTLLDEAASPIFLALSSGEAFGQLLAEWPARAPKALRRVTVIAASERLAGLAREQGFKRVRVAASARPADLVAAVEAASP</sequence>
<keyword evidence="5 9" id="KW-0627">Porphyrin biosynthesis</keyword>
<evidence type="ECO:0000256" key="5">
    <source>
        <dbReference type="ARBA" id="ARBA00023244"/>
    </source>
</evidence>
<dbReference type="AlphaFoldDB" id="A0A344J7B0"/>
<protein>
    <recommendedName>
        <fullName evidence="7 9">Uroporphyrinogen-III synthase</fullName>
        <ecNumber evidence="3 9">4.2.1.75</ecNumber>
    </recommendedName>
</protein>
<evidence type="ECO:0000256" key="4">
    <source>
        <dbReference type="ARBA" id="ARBA00023239"/>
    </source>
</evidence>
<reference evidence="12" key="1">
    <citation type="submission" date="2018-05" db="EMBL/GenBank/DDBJ databases">
        <title>Luteimonas pekinense sp. nov., isolated from human Meibomian gland secretions, Beijing, China.</title>
        <authorList>
            <person name="Wen T."/>
            <person name="Bai H."/>
            <person name="Lv H."/>
        </authorList>
    </citation>
    <scope>NUCLEOTIDE SEQUENCE [LARGE SCALE GENOMIC DNA]</scope>
    <source>
        <strain evidence="12">83-4</strain>
    </source>
</reference>
<organism evidence="11 12">
    <name type="scientific">Solilutibacter oculi</name>
    <dbReference type="NCBI Taxonomy" id="2698682"/>
    <lineage>
        <taxon>Bacteria</taxon>
        <taxon>Pseudomonadati</taxon>
        <taxon>Pseudomonadota</taxon>
        <taxon>Gammaproteobacteria</taxon>
        <taxon>Lysobacterales</taxon>
        <taxon>Lysobacteraceae</taxon>
        <taxon>Solilutibacter</taxon>
    </lineage>
</organism>
<evidence type="ECO:0000256" key="9">
    <source>
        <dbReference type="RuleBase" id="RU366031"/>
    </source>
</evidence>
<dbReference type="RefSeq" id="WP_112927132.1">
    <property type="nucleotide sequence ID" value="NZ_CP029556.1"/>
</dbReference>
<keyword evidence="4 9" id="KW-0456">Lyase</keyword>
<proteinExistence type="inferred from homology"/>
<dbReference type="InterPro" id="IPR003754">
    <property type="entry name" value="4pyrrol_synth_uPrphyn_synth"/>
</dbReference>
<evidence type="ECO:0000256" key="2">
    <source>
        <dbReference type="ARBA" id="ARBA00008133"/>
    </source>
</evidence>
<evidence type="ECO:0000256" key="7">
    <source>
        <dbReference type="ARBA" id="ARBA00040167"/>
    </source>
</evidence>
<evidence type="ECO:0000313" key="12">
    <source>
        <dbReference type="Proteomes" id="UP000251842"/>
    </source>
</evidence>
<name>A0A344J7B0_9GAMM</name>
<gene>
    <name evidence="11" type="ORF">DCD74_09725</name>
</gene>
<comment type="similarity">
    <text evidence="2 9">Belongs to the uroporphyrinogen-III synthase family.</text>
</comment>
<dbReference type="OrthoDB" id="9787650at2"/>
<dbReference type="CDD" id="cd06578">
    <property type="entry name" value="HemD"/>
    <property type="match status" value="1"/>
</dbReference>
<dbReference type="GO" id="GO:0006782">
    <property type="term" value="P:protoporphyrinogen IX biosynthetic process"/>
    <property type="evidence" value="ECO:0007669"/>
    <property type="project" value="UniProtKB-UniRule"/>
</dbReference>
<dbReference type="GO" id="GO:0004852">
    <property type="term" value="F:uroporphyrinogen-III synthase activity"/>
    <property type="evidence" value="ECO:0007669"/>
    <property type="project" value="UniProtKB-UniRule"/>
</dbReference>
<dbReference type="Gene3D" id="3.40.50.10090">
    <property type="match status" value="2"/>
</dbReference>
<evidence type="ECO:0000256" key="3">
    <source>
        <dbReference type="ARBA" id="ARBA00013109"/>
    </source>
</evidence>
<evidence type="ECO:0000259" key="10">
    <source>
        <dbReference type="Pfam" id="PF02602"/>
    </source>
</evidence>
<dbReference type="GO" id="GO:0006780">
    <property type="term" value="P:uroporphyrinogen III biosynthetic process"/>
    <property type="evidence" value="ECO:0007669"/>
    <property type="project" value="UniProtKB-UniRule"/>
</dbReference>
<dbReference type="PANTHER" id="PTHR38042">
    <property type="entry name" value="UROPORPHYRINOGEN-III SYNTHASE, CHLOROPLASTIC"/>
    <property type="match status" value="1"/>
</dbReference>
<dbReference type="Proteomes" id="UP000251842">
    <property type="component" value="Chromosome"/>
</dbReference>
<evidence type="ECO:0000256" key="6">
    <source>
        <dbReference type="ARBA" id="ARBA00037589"/>
    </source>
</evidence>
<dbReference type="InterPro" id="IPR039793">
    <property type="entry name" value="UROS/Hem4"/>
</dbReference>
<dbReference type="UniPathway" id="UPA00251">
    <property type="reaction ID" value="UER00320"/>
</dbReference>
<comment type="function">
    <text evidence="6 9">Catalyzes cyclization of the linear tetrapyrrole, hydroxymethylbilane, to the macrocyclic uroporphyrinogen III.</text>
</comment>
<keyword evidence="12" id="KW-1185">Reference proteome</keyword>
<dbReference type="SUPFAM" id="SSF69618">
    <property type="entry name" value="HemD-like"/>
    <property type="match status" value="1"/>
</dbReference>
<evidence type="ECO:0000256" key="8">
    <source>
        <dbReference type="ARBA" id="ARBA00048617"/>
    </source>
</evidence>
<comment type="pathway">
    <text evidence="1 9">Porphyrin-containing compound metabolism; protoporphyrin-IX biosynthesis; coproporphyrinogen-III from 5-aminolevulinate: step 3/4.</text>
</comment>
<evidence type="ECO:0000313" key="11">
    <source>
        <dbReference type="EMBL" id="AXA84920.1"/>
    </source>
</evidence>
<dbReference type="KEGG" id="lue:DCD74_09725"/>
<feature type="domain" description="Tetrapyrrole biosynthesis uroporphyrinogen III synthase" evidence="10">
    <location>
        <begin position="20"/>
        <end position="246"/>
    </location>
</feature>
<evidence type="ECO:0000256" key="1">
    <source>
        <dbReference type="ARBA" id="ARBA00004772"/>
    </source>
</evidence>
<dbReference type="EC" id="4.2.1.75" evidence="3 9"/>